<keyword evidence="1" id="KW-1133">Transmembrane helix</keyword>
<reference evidence="2" key="1">
    <citation type="submission" date="2020-07" db="EMBL/GenBank/DDBJ databases">
        <authorList>
            <person name="Nieuwenhuis M."/>
            <person name="Van De Peppel L.J.J."/>
        </authorList>
    </citation>
    <scope>NUCLEOTIDE SEQUENCE</scope>
    <source>
        <strain evidence="2">AP01</strain>
        <tissue evidence="2">Mycelium</tissue>
    </source>
</reference>
<evidence type="ECO:0000256" key="1">
    <source>
        <dbReference type="SAM" id="Phobius"/>
    </source>
</evidence>
<protein>
    <submittedName>
        <fullName evidence="2">Uncharacterized protein</fullName>
    </submittedName>
</protein>
<sequence>DIYADSVLLVAPLRLPWNLGMSRTQNHRLLIVLSSSIATSIASLVHAYYVLRVGGLDEVCCRGPWKYAFPS</sequence>
<comment type="caution">
    <text evidence="2">The sequence shown here is derived from an EMBL/GenBank/DDBJ whole genome shotgun (WGS) entry which is preliminary data.</text>
</comment>
<dbReference type="Proteomes" id="UP000775547">
    <property type="component" value="Unassembled WGS sequence"/>
</dbReference>
<keyword evidence="1" id="KW-0812">Transmembrane</keyword>
<keyword evidence="1" id="KW-0472">Membrane</keyword>
<dbReference type="AlphaFoldDB" id="A0A9P7G4Q9"/>
<feature type="transmembrane region" description="Helical" evidence="1">
    <location>
        <begin position="29"/>
        <end position="49"/>
    </location>
</feature>
<feature type="non-terminal residue" evidence="2">
    <location>
        <position position="1"/>
    </location>
</feature>
<name>A0A9P7G4Q9_9AGAR</name>
<gene>
    <name evidence="2" type="ORF">DXG03_003640</name>
</gene>
<accession>A0A9P7G4Q9</accession>
<proteinExistence type="predicted"/>
<reference evidence="2" key="2">
    <citation type="submission" date="2021-10" db="EMBL/GenBank/DDBJ databases">
        <title>Phylogenomics reveals ancestral predisposition of the termite-cultivated fungus Termitomyces towards a domesticated lifestyle.</title>
        <authorList>
            <person name="Auxier B."/>
            <person name="Grum-Grzhimaylo A."/>
            <person name="Cardenas M.E."/>
            <person name="Lodge J.D."/>
            <person name="Laessoe T."/>
            <person name="Pedersen O."/>
            <person name="Smith M.E."/>
            <person name="Kuyper T.W."/>
            <person name="Franco-Molano E.A."/>
            <person name="Baroni T.J."/>
            <person name="Aanen D.K."/>
        </authorList>
    </citation>
    <scope>NUCLEOTIDE SEQUENCE</scope>
    <source>
        <strain evidence="2">AP01</strain>
        <tissue evidence="2">Mycelium</tissue>
    </source>
</reference>
<dbReference type="EMBL" id="JABCKV010000219">
    <property type="protein sequence ID" value="KAG5642063.1"/>
    <property type="molecule type" value="Genomic_DNA"/>
</dbReference>
<organism evidence="2 3">
    <name type="scientific">Asterophora parasitica</name>
    <dbReference type="NCBI Taxonomy" id="117018"/>
    <lineage>
        <taxon>Eukaryota</taxon>
        <taxon>Fungi</taxon>
        <taxon>Dikarya</taxon>
        <taxon>Basidiomycota</taxon>
        <taxon>Agaricomycotina</taxon>
        <taxon>Agaricomycetes</taxon>
        <taxon>Agaricomycetidae</taxon>
        <taxon>Agaricales</taxon>
        <taxon>Tricholomatineae</taxon>
        <taxon>Lyophyllaceae</taxon>
        <taxon>Asterophora</taxon>
    </lineage>
</organism>
<evidence type="ECO:0000313" key="2">
    <source>
        <dbReference type="EMBL" id="KAG5642063.1"/>
    </source>
</evidence>
<evidence type="ECO:0000313" key="3">
    <source>
        <dbReference type="Proteomes" id="UP000775547"/>
    </source>
</evidence>
<keyword evidence="3" id="KW-1185">Reference proteome</keyword>